<dbReference type="SUPFAM" id="SSF55073">
    <property type="entry name" value="Nucleotide cyclase"/>
    <property type="match status" value="1"/>
</dbReference>
<dbReference type="PATRIC" id="fig|336831.14.peg.2998"/>
<dbReference type="Proteomes" id="UP000034228">
    <property type="component" value="Unassembled WGS sequence"/>
</dbReference>
<organism evidence="4 5">
    <name type="scientific">Arsukibacterium ikkense</name>
    <dbReference type="NCBI Taxonomy" id="336831"/>
    <lineage>
        <taxon>Bacteria</taxon>
        <taxon>Pseudomonadati</taxon>
        <taxon>Pseudomonadota</taxon>
        <taxon>Gammaproteobacteria</taxon>
        <taxon>Chromatiales</taxon>
        <taxon>Chromatiaceae</taxon>
        <taxon>Arsukibacterium</taxon>
    </lineage>
</organism>
<dbReference type="AlphaFoldDB" id="A0A0M2V724"/>
<dbReference type="PROSITE" id="PS50887">
    <property type="entry name" value="GGDEF"/>
    <property type="match status" value="1"/>
</dbReference>
<dbReference type="InterPro" id="IPR050706">
    <property type="entry name" value="Cyclic-di-GMP_PDE-like"/>
</dbReference>
<dbReference type="Gene3D" id="3.20.20.450">
    <property type="entry name" value="EAL domain"/>
    <property type="match status" value="1"/>
</dbReference>
<dbReference type="Pfam" id="PF00563">
    <property type="entry name" value="EAL"/>
    <property type="match status" value="1"/>
</dbReference>
<evidence type="ECO:0000256" key="1">
    <source>
        <dbReference type="SAM" id="Phobius"/>
    </source>
</evidence>
<dbReference type="InterPro" id="IPR029787">
    <property type="entry name" value="Nucleotide_cyclase"/>
</dbReference>
<dbReference type="SMART" id="SM00052">
    <property type="entry name" value="EAL"/>
    <property type="match status" value="1"/>
</dbReference>
<keyword evidence="1" id="KW-1133">Transmembrane helix</keyword>
<evidence type="ECO:0000259" key="3">
    <source>
        <dbReference type="PROSITE" id="PS50887"/>
    </source>
</evidence>
<dbReference type="SMART" id="SM00267">
    <property type="entry name" value="GGDEF"/>
    <property type="match status" value="1"/>
</dbReference>
<dbReference type="InterPro" id="IPR000160">
    <property type="entry name" value="GGDEF_dom"/>
</dbReference>
<dbReference type="CDD" id="cd01949">
    <property type="entry name" value="GGDEF"/>
    <property type="match status" value="1"/>
</dbReference>
<accession>A0A0M2V724</accession>
<proteinExistence type="predicted"/>
<keyword evidence="1" id="KW-0812">Transmembrane</keyword>
<dbReference type="STRING" id="336831.WG68_06275"/>
<sequence>MVVAIQRMLVLGGALLGAASASWPVVAAPAQPALPVAGLLLLLFLLLLLALAYALKLKFDLKRALQPKPDMQGFYSLHDDISGFPNKYALQRQLDLILKSAPEQQFALILLKIEQFEQINQLLGHSNSNLILAQIAQRINDQLASESKILTFEYRQQQPVRVCHLGSVDFAIWLDIGHQPARAEFLAKQLQQSVPQPMLVHGCAIDYKLGVGIALYPDHSTELNELLERAYLALQHYQWQRGASSLFSQDMINYTTEKLALMAELRQAIDDQQLVLFVQPQMNMKSRQVLAAEVLIRWRHPKKGLLAPEAFLALAEEMGVIYPLSQWVLEQAIQTIASLTEQQLVSRIAVNISSKELLHDELVDALEVLFDKYQVNPQLLMLEVSERALLADPPRAMAMMQRLHRLGVELALDDFGTGFSSLAFLRKLPVQYVKVDCSFISELHKTEAHMAITGAIIDMARNLGLGVIAEGVEGAEVEDKLLRMGCQRGQGFWYSQPFELSGFPAWLRQWQHRHPG</sequence>
<dbReference type="PROSITE" id="PS50883">
    <property type="entry name" value="EAL"/>
    <property type="match status" value="1"/>
</dbReference>
<reference evidence="4 5" key="1">
    <citation type="submission" date="2015-03" db="EMBL/GenBank/DDBJ databases">
        <title>Draft genome sequences of two protease-producing strains of Arsukibacterium isolated from two cold and alkaline environments.</title>
        <authorList>
            <person name="Lylloff J.E."/>
            <person name="Skov L.B."/>
            <person name="Jepsen M."/>
            <person name="Hallin P.F."/>
            <person name="Sorensen S.J."/>
            <person name="Stougaard P."/>
            <person name="Glaring M.A."/>
        </authorList>
    </citation>
    <scope>NUCLEOTIDE SEQUENCE [LARGE SCALE GENOMIC DNA]</scope>
    <source>
        <strain evidence="4 5">GCM72</strain>
    </source>
</reference>
<dbReference type="GO" id="GO:0071111">
    <property type="term" value="F:cyclic-guanylate-specific phosphodiesterase activity"/>
    <property type="evidence" value="ECO:0007669"/>
    <property type="project" value="InterPro"/>
</dbReference>
<evidence type="ECO:0000313" key="5">
    <source>
        <dbReference type="Proteomes" id="UP000034228"/>
    </source>
</evidence>
<keyword evidence="1" id="KW-0472">Membrane</keyword>
<protein>
    <submittedName>
        <fullName evidence="4">Diguanylate cyclase</fullName>
    </submittedName>
</protein>
<dbReference type="InterPro" id="IPR035919">
    <property type="entry name" value="EAL_sf"/>
</dbReference>
<dbReference type="SUPFAM" id="SSF141868">
    <property type="entry name" value="EAL domain-like"/>
    <property type="match status" value="1"/>
</dbReference>
<feature type="transmembrane region" description="Helical" evidence="1">
    <location>
        <begin position="37"/>
        <end position="55"/>
    </location>
</feature>
<feature type="domain" description="GGDEF" evidence="3">
    <location>
        <begin position="104"/>
        <end position="251"/>
    </location>
</feature>
<dbReference type="PANTHER" id="PTHR33121:SF70">
    <property type="entry name" value="SIGNALING PROTEIN YKOW"/>
    <property type="match status" value="1"/>
</dbReference>
<dbReference type="InterPro" id="IPR043128">
    <property type="entry name" value="Rev_trsase/Diguanyl_cyclase"/>
</dbReference>
<evidence type="ECO:0000259" key="2">
    <source>
        <dbReference type="PROSITE" id="PS50883"/>
    </source>
</evidence>
<gene>
    <name evidence="4" type="ORF">WG68_06275</name>
</gene>
<evidence type="ECO:0000313" key="4">
    <source>
        <dbReference type="EMBL" id="KKO46436.1"/>
    </source>
</evidence>
<feature type="domain" description="EAL" evidence="2">
    <location>
        <begin position="258"/>
        <end position="511"/>
    </location>
</feature>
<comment type="caution">
    <text evidence="4">The sequence shown here is derived from an EMBL/GenBank/DDBJ whole genome shotgun (WGS) entry which is preliminary data.</text>
</comment>
<dbReference type="Gene3D" id="3.30.70.270">
    <property type="match status" value="1"/>
</dbReference>
<keyword evidence="5" id="KW-1185">Reference proteome</keyword>
<dbReference type="CDD" id="cd01948">
    <property type="entry name" value="EAL"/>
    <property type="match status" value="1"/>
</dbReference>
<dbReference type="EMBL" id="LAHO01000004">
    <property type="protein sequence ID" value="KKO46436.1"/>
    <property type="molecule type" value="Genomic_DNA"/>
</dbReference>
<dbReference type="InterPro" id="IPR001633">
    <property type="entry name" value="EAL_dom"/>
</dbReference>
<dbReference type="Pfam" id="PF00990">
    <property type="entry name" value="GGDEF"/>
    <property type="match status" value="1"/>
</dbReference>
<name>A0A0M2V724_9GAMM</name>
<dbReference type="PANTHER" id="PTHR33121">
    <property type="entry name" value="CYCLIC DI-GMP PHOSPHODIESTERASE PDEF"/>
    <property type="match status" value="1"/>
</dbReference>